<evidence type="ECO:0000313" key="2">
    <source>
        <dbReference type="EMBL" id="SFO07943.1"/>
    </source>
</evidence>
<feature type="transmembrane region" description="Helical" evidence="1">
    <location>
        <begin position="55"/>
        <end position="78"/>
    </location>
</feature>
<dbReference type="PANTHER" id="PTHR38442:SF1">
    <property type="entry name" value="INNER MEMBRANE PROTEIN"/>
    <property type="match status" value="1"/>
</dbReference>
<evidence type="ECO:0000313" key="3">
    <source>
        <dbReference type="Proteomes" id="UP000183107"/>
    </source>
</evidence>
<dbReference type="PANTHER" id="PTHR38442">
    <property type="entry name" value="INNER MEMBRANE PROTEIN-RELATED"/>
    <property type="match status" value="1"/>
</dbReference>
<protein>
    <submittedName>
        <fullName evidence="2">Uncharacterized membrane-anchored protein YjiN, DUF445 family</fullName>
    </submittedName>
</protein>
<keyword evidence="1" id="KW-1133">Transmembrane helix</keyword>
<dbReference type="Proteomes" id="UP000183107">
    <property type="component" value="Unassembled WGS sequence"/>
</dbReference>
<keyword evidence="3" id="KW-1185">Reference proteome</keyword>
<keyword evidence="1" id="KW-0812">Transmembrane</keyword>
<dbReference type="OrthoDB" id="9769590at2"/>
<dbReference type="Pfam" id="PF04286">
    <property type="entry name" value="DUF445"/>
    <property type="match status" value="1"/>
</dbReference>
<name>A0A1I5E9B4_9PROT</name>
<gene>
    <name evidence="2" type="ORF">SAMN05216386_2553</name>
</gene>
<dbReference type="GO" id="GO:0005886">
    <property type="term" value="C:plasma membrane"/>
    <property type="evidence" value="ECO:0007669"/>
    <property type="project" value="TreeGrafter"/>
</dbReference>
<evidence type="ECO:0000256" key="1">
    <source>
        <dbReference type="SAM" id="Phobius"/>
    </source>
</evidence>
<accession>A0A1I5E9B4</accession>
<proteinExistence type="predicted"/>
<keyword evidence="1" id="KW-0472">Membrane</keyword>
<reference evidence="3" key="1">
    <citation type="submission" date="2016-10" db="EMBL/GenBank/DDBJ databases">
        <authorList>
            <person name="Varghese N."/>
        </authorList>
    </citation>
    <scope>NUCLEOTIDE SEQUENCE [LARGE SCALE GENOMIC DNA]</scope>
    <source>
        <strain evidence="3">Nsp8</strain>
    </source>
</reference>
<dbReference type="EMBL" id="FOVJ01000007">
    <property type="protein sequence ID" value="SFO07943.1"/>
    <property type="molecule type" value="Genomic_DNA"/>
</dbReference>
<sequence>MHPFEPRATDQDKSLLMPSFADNRMRRLATGMLITMLAVLVLANVFLSVHPSMGYLRAFAEAAVVGALADWFAVTALFRQPLGLPIPHTAIIPRNKERIGASLGRFVELNFASPEVVSAKLARVDLSGNLAQWLSDSTRTEVLADHMTRLIPQLLDSIEEHQLRRFISGDVSKRVQGIDLAPLIGEAVAMLSEEKRHQVLLDKLLRETDDYITANEQRIRERVRENTAWLWQRLSIDSEVADNVILVLRELLAEIARDSRHPLRLRLDSAIEKLVSELATSPEYRKQIAVHTRKLLNQPALHKFVATLWRDIRISLHKEIGSADSTIKALLREATQSATRALLRDTGLRERLNDWMRNVVVEAVQSHQRDVGSLIADTVRGWDTETVTRRIEQQVGEDLQYIRINGTMIGGLVGLAIYTISRAFG</sequence>
<dbReference type="InterPro" id="IPR007383">
    <property type="entry name" value="DUF445"/>
</dbReference>
<feature type="transmembrane region" description="Helical" evidence="1">
    <location>
        <begin position="28"/>
        <end position="49"/>
    </location>
</feature>
<organism evidence="2 3">
    <name type="scientific">Nitrosospira briensis</name>
    <dbReference type="NCBI Taxonomy" id="35799"/>
    <lineage>
        <taxon>Bacteria</taxon>
        <taxon>Pseudomonadati</taxon>
        <taxon>Pseudomonadota</taxon>
        <taxon>Betaproteobacteria</taxon>
        <taxon>Nitrosomonadales</taxon>
        <taxon>Nitrosomonadaceae</taxon>
        <taxon>Nitrosospira</taxon>
    </lineage>
</organism>
<dbReference type="AlphaFoldDB" id="A0A1I5E9B4"/>